<dbReference type="Pfam" id="PF01753">
    <property type="entry name" value="zf-MYND"/>
    <property type="match status" value="1"/>
</dbReference>
<sequence>MHPSLEISVMLELGEPLRTTAIEAARGNMDELDTLVSIVCDDEMEWTQYALRGVSPAFYSTLDPKEIPLIRTQLDTLDPEWVATVLRRVAWTFRCLEVLMNGDILPSGAFSDIWQRVWAWTQFFDEFYSMGLPFPVMYEDPPMQPVDQIFSIAMNLFNRVWQRIEEHPEEPGLARLVSDDFAPKVLVVVGRVWSRLLRLKDDLGLYHISMIVLMERLGEQRDHSRSRRRLNELGFGTGGSWSDLATTMVGHILRGSAGRGPKNPLSHDDCQLIYSMVTLSWLLPRETDLRDALYEEGYAAALTTAFSALVNTPAIPSPFQFLVDEVFRLLVATFEYRASFQQRIAQAIRGGVLKLLFDYAKMGGNNLKKDALIRQVLTEDLPRATLYRSVLIRLPKALSRIKPLANTELVKPWSELTALIQERLVLLNEYENDDLTSQRGCDNVQCGLITHKTSLRRCAGCLVVYYCSRACQKVDWREGNHRNKCESFSSRVEHDYAHAVPRDWSFIRYLINRRYQQLRETIALRYLRLLFNARGPRQNLSPSPLLAVWFDIAQAPGQIKVRIELLGSNSESAGHGYLLTEEAACVRRSHGRLRLHVLTMACPSAEPEEGMKCIRFFPLRCKDSKMEDGLRGILNQIPPRAGEEELDVEYHRPRVQALLATLGLETH</sequence>
<proteinExistence type="predicted"/>
<evidence type="ECO:0000256" key="1">
    <source>
        <dbReference type="ARBA" id="ARBA00022723"/>
    </source>
</evidence>
<dbReference type="PROSITE" id="PS50865">
    <property type="entry name" value="ZF_MYND_2"/>
    <property type="match status" value="1"/>
</dbReference>
<evidence type="ECO:0000313" key="6">
    <source>
        <dbReference type="EMBL" id="KAF7289179.1"/>
    </source>
</evidence>
<evidence type="ECO:0000256" key="2">
    <source>
        <dbReference type="ARBA" id="ARBA00022771"/>
    </source>
</evidence>
<dbReference type="InterPro" id="IPR002893">
    <property type="entry name" value="Znf_MYND"/>
</dbReference>
<keyword evidence="1" id="KW-0479">Metal-binding</keyword>
<reference evidence="6" key="1">
    <citation type="submission" date="2020-05" db="EMBL/GenBank/DDBJ databases">
        <title>Mycena genomes resolve the evolution of fungal bioluminescence.</title>
        <authorList>
            <person name="Tsai I.J."/>
        </authorList>
    </citation>
    <scope>NUCLEOTIDE SEQUENCE</scope>
    <source>
        <strain evidence="6">171206Taipei</strain>
    </source>
</reference>
<dbReference type="SUPFAM" id="SSF144232">
    <property type="entry name" value="HIT/MYND zinc finger-like"/>
    <property type="match status" value="1"/>
</dbReference>
<dbReference type="RefSeq" id="XP_037213210.1">
    <property type="nucleotide sequence ID" value="XM_037370209.1"/>
</dbReference>
<keyword evidence="2 4" id="KW-0863">Zinc-finger</keyword>
<protein>
    <submittedName>
        <fullName evidence="6">MYND-type domain-containing protein</fullName>
    </submittedName>
</protein>
<feature type="domain" description="MYND-type" evidence="5">
    <location>
        <begin position="443"/>
        <end position="485"/>
    </location>
</feature>
<evidence type="ECO:0000259" key="5">
    <source>
        <dbReference type="PROSITE" id="PS50865"/>
    </source>
</evidence>
<comment type="caution">
    <text evidence="6">The sequence shown here is derived from an EMBL/GenBank/DDBJ whole genome shotgun (WGS) entry which is preliminary data.</text>
</comment>
<dbReference type="AlphaFoldDB" id="A0A8H6VUX7"/>
<organism evidence="6 7">
    <name type="scientific">Mycena indigotica</name>
    <dbReference type="NCBI Taxonomy" id="2126181"/>
    <lineage>
        <taxon>Eukaryota</taxon>
        <taxon>Fungi</taxon>
        <taxon>Dikarya</taxon>
        <taxon>Basidiomycota</taxon>
        <taxon>Agaricomycotina</taxon>
        <taxon>Agaricomycetes</taxon>
        <taxon>Agaricomycetidae</taxon>
        <taxon>Agaricales</taxon>
        <taxon>Marasmiineae</taxon>
        <taxon>Mycenaceae</taxon>
        <taxon>Mycena</taxon>
    </lineage>
</organism>
<dbReference type="Gene3D" id="6.10.140.2220">
    <property type="match status" value="1"/>
</dbReference>
<keyword evidence="7" id="KW-1185">Reference proteome</keyword>
<dbReference type="GO" id="GO:0008270">
    <property type="term" value="F:zinc ion binding"/>
    <property type="evidence" value="ECO:0007669"/>
    <property type="project" value="UniProtKB-KW"/>
</dbReference>
<dbReference type="OrthoDB" id="3064659at2759"/>
<accession>A0A8H6VUX7</accession>
<name>A0A8H6VUX7_9AGAR</name>
<dbReference type="Proteomes" id="UP000636479">
    <property type="component" value="Unassembled WGS sequence"/>
</dbReference>
<evidence type="ECO:0000256" key="4">
    <source>
        <dbReference type="PROSITE-ProRule" id="PRU00134"/>
    </source>
</evidence>
<keyword evidence="3" id="KW-0862">Zinc</keyword>
<dbReference type="EMBL" id="JACAZF010000017">
    <property type="protein sequence ID" value="KAF7289179.1"/>
    <property type="molecule type" value="Genomic_DNA"/>
</dbReference>
<evidence type="ECO:0000256" key="3">
    <source>
        <dbReference type="ARBA" id="ARBA00022833"/>
    </source>
</evidence>
<gene>
    <name evidence="6" type="ORF">MIND_01379000</name>
</gene>
<evidence type="ECO:0000313" key="7">
    <source>
        <dbReference type="Proteomes" id="UP000636479"/>
    </source>
</evidence>
<dbReference type="GeneID" id="59352725"/>